<dbReference type="Pfam" id="PF13088">
    <property type="entry name" value="BNR_2"/>
    <property type="match status" value="1"/>
</dbReference>
<dbReference type="InterPro" id="IPR036278">
    <property type="entry name" value="Sialidase_sf"/>
</dbReference>
<accession>A0ABT0G3E3</accession>
<name>A0ABT0G3E3_9ACTN</name>
<dbReference type="Gene3D" id="2.120.10.10">
    <property type="match status" value="1"/>
</dbReference>
<keyword evidence="3" id="KW-1185">Reference proteome</keyword>
<dbReference type="EMBL" id="JAKRKC020000002">
    <property type="protein sequence ID" value="MCK2219122.1"/>
    <property type="molecule type" value="Genomic_DNA"/>
</dbReference>
<dbReference type="Gene3D" id="2.60.120.260">
    <property type="entry name" value="Galactose-binding domain-like"/>
    <property type="match status" value="1"/>
</dbReference>
<evidence type="ECO:0000313" key="3">
    <source>
        <dbReference type="Proteomes" id="UP001317259"/>
    </source>
</evidence>
<keyword evidence="2" id="KW-0378">Hydrolase</keyword>
<reference evidence="2 3" key="1">
    <citation type="submission" date="2022-04" db="EMBL/GenBank/DDBJ databases">
        <title>Genome draft of Actinomadura sp. ATCC 31491.</title>
        <authorList>
            <person name="Shi X."/>
            <person name="Du Y."/>
        </authorList>
    </citation>
    <scope>NUCLEOTIDE SEQUENCE [LARGE SCALE GENOMIC DNA]</scope>
    <source>
        <strain evidence="2 3">ATCC 31491</strain>
    </source>
</reference>
<dbReference type="Proteomes" id="UP001317259">
    <property type="component" value="Unassembled WGS sequence"/>
</dbReference>
<evidence type="ECO:0000259" key="1">
    <source>
        <dbReference type="Pfam" id="PF13088"/>
    </source>
</evidence>
<protein>
    <submittedName>
        <fullName evidence="2">Glycoside hydrolase</fullName>
    </submittedName>
</protein>
<dbReference type="InterPro" id="IPR011040">
    <property type="entry name" value="Sialidase"/>
</dbReference>
<proteinExistence type="predicted"/>
<dbReference type="SUPFAM" id="SSF50939">
    <property type="entry name" value="Sialidases"/>
    <property type="match status" value="1"/>
</dbReference>
<evidence type="ECO:0000313" key="2">
    <source>
        <dbReference type="EMBL" id="MCK2219122.1"/>
    </source>
</evidence>
<sequence length="575" mass="61666">MPVPRAVVAAVVAASAVPVAVDAAQAGGGYCLLPDHSPTSAPNLIASASSPDWIHPNPPPAEREPAEPERLDFAGFPNVSALDVVDRRGRPAQKVITTFTTNVDKVVTLTSEAAVSMDGGVTFGPSGATPLRESPVELLDGRYFATEYYLRRTGPHTALLGVLTSSSAEAEDWVRAEAALSTPGELLPGGAAHGVPVQLADGTILITVYARYQDTGTYQAEVYASRDGGRTFARRGVIARPEQGFAYNEAALAQVADGTLLAVVRRDGGRFSTLHQARSVDGGRTWTAVSDLRLAGMDCVVRGVAPRLLLMPGGMLVLSAGRPDDWLAFSPNGLGYEWREPQVTYHNRDGVWDTHGSSGYTGVAALGPHRLIQVFDNCKLAGVGADGLLDETACPAHGRFEEGGWYAVKRRLFDLAPPAPGRLDLAAMHRRGGLRVSTTLRWGAPDRPRTRPSAALDGSTAYWSSAVMRDARAGGPRARPARYVLHLDRQYRLGLVGLSLRPGHPAGARVYVSRDGRAWGEPVLTVKDRTDYAMRYERVAETGRHVKIVLTPSRDCEPEIGPRCAMLNEVELYAD</sequence>
<dbReference type="GO" id="GO:0016787">
    <property type="term" value="F:hydrolase activity"/>
    <property type="evidence" value="ECO:0007669"/>
    <property type="project" value="UniProtKB-KW"/>
</dbReference>
<dbReference type="InterPro" id="IPR008979">
    <property type="entry name" value="Galactose-bd-like_sf"/>
</dbReference>
<comment type="caution">
    <text evidence="2">The sequence shown here is derived from an EMBL/GenBank/DDBJ whole genome shotgun (WGS) entry which is preliminary data.</text>
</comment>
<dbReference type="CDD" id="cd15482">
    <property type="entry name" value="Sialidase_non-viral"/>
    <property type="match status" value="1"/>
</dbReference>
<gene>
    <name evidence="2" type="ORF">MF672_035795</name>
</gene>
<dbReference type="RefSeq" id="WP_242376321.1">
    <property type="nucleotide sequence ID" value="NZ_JAKRKC020000002.1"/>
</dbReference>
<dbReference type="SUPFAM" id="SSF49785">
    <property type="entry name" value="Galactose-binding domain-like"/>
    <property type="match status" value="1"/>
</dbReference>
<organism evidence="2 3">
    <name type="scientific">Actinomadura luzonensis</name>
    <dbReference type="NCBI Taxonomy" id="2805427"/>
    <lineage>
        <taxon>Bacteria</taxon>
        <taxon>Bacillati</taxon>
        <taxon>Actinomycetota</taxon>
        <taxon>Actinomycetes</taxon>
        <taxon>Streptosporangiales</taxon>
        <taxon>Thermomonosporaceae</taxon>
        <taxon>Actinomadura</taxon>
    </lineage>
</organism>
<feature type="domain" description="Sialidase" evidence="1">
    <location>
        <begin position="164"/>
        <end position="298"/>
    </location>
</feature>